<organism evidence="4 5">
    <name type="scientific">Aphis gossypii</name>
    <name type="common">Cotton aphid</name>
    <dbReference type="NCBI Taxonomy" id="80765"/>
    <lineage>
        <taxon>Eukaryota</taxon>
        <taxon>Metazoa</taxon>
        <taxon>Ecdysozoa</taxon>
        <taxon>Arthropoda</taxon>
        <taxon>Hexapoda</taxon>
        <taxon>Insecta</taxon>
        <taxon>Pterygota</taxon>
        <taxon>Neoptera</taxon>
        <taxon>Paraneoptera</taxon>
        <taxon>Hemiptera</taxon>
        <taxon>Sternorrhyncha</taxon>
        <taxon>Aphidomorpha</taxon>
        <taxon>Aphidoidea</taxon>
        <taxon>Aphididae</taxon>
        <taxon>Aphidini</taxon>
        <taxon>Aphis</taxon>
        <taxon>Aphis</taxon>
    </lineage>
</organism>
<keyword evidence="2" id="KW-0812">Transmembrane</keyword>
<sequence length="1009" mass="113944">MNDIIMFFFPFVLVRVYRKCIEDRSAADALLIGWRTSAVTVLAEEERTAKVIVAVVTRAAVQRARTSTTRVVMKLRSQPLPALTTAFLIAILLDAVFATVSITRHHRGDVFDVSDVKCSMETCVGVSSGTASLVDGIVSVERDYPSSVGSRGYKQSTGTFAESSNNGNCRCQCIQPVPVFRDDLRICVDDLQECSLASFVSGTTVQKIPYVFLPLQGQIVYPSAEIKIAGMQYPICAISKATYLTRGGWINFKNQSDFEIPFQIHRENGHIMLLWLGDLQSRTNIEGRLVLIEMICKETLSQDYDSSFHQAITPCLSFRIAGTPSVKEVLFSTDNRSSDIASSSGLTISELIAVAICSILLGLMYVASILLYLHVRKGRPKGRNGDIEAFKNPLMSNGITEEGIVKNNPLLQHSYNDNEAFESDEDRNYTISTQGEPSMDMIENNNINRNLTTAIVHPIQSFNSCIGHSMYYSDSNSIEKHPEEDISIVETLDNKEDRPDNIRSIVCANPRKKLYFNPDYFELELLMAPPPAALEFLEKIREVIHEAKRKITMKKFTPNLVMILEDAKEDTNESLSSCNKCKTQFKIKSDTIQKWLMNVPIEVTKPKKNQAPCIPIEFKTKDDEKDRIDLILEESEIKSKTDKVEKEEKEKVLEDDEEEDVDDDDDEEEGINIECDSLERSMNYKRKCGYHTPSEYGFVRPNLSPVLSNSALPMEEELTIKTTYTYDTITKKESYYEHISGPDCIREKPKKEILPDILNRSSERYSLVSEVYVNDNFKTSMSPNNSLDKKIKKNGPGQITIEVEDCPDNHPSDDSDSFEPDTLDRNCTKIKPNLKTVYSSDSLEQFNSPKIINNNGFGSLLEIYEAKNVMADVQKRRNMNQLDSKYLKPDPKHCRRQRCPSPLSIQKPPKNVCVRSTSKPGVMQSDCSSSKFNRRTHDIMAGASDKQAVKSSPIDHNRYEDSGYLSTESNESLNKVVATSLDTDESGAESIDTDFKFFKTRTDRNYCDW</sequence>
<dbReference type="Proteomes" id="UP001154329">
    <property type="component" value="Chromosome 4"/>
</dbReference>
<feature type="domain" description="Shavenoid isoform B-like N-terminal" evidence="3">
    <location>
        <begin position="100"/>
        <end position="192"/>
    </location>
</feature>
<feature type="transmembrane region" description="Helical" evidence="2">
    <location>
        <begin position="351"/>
        <end position="373"/>
    </location>
</feature>
<feature type="compositionally biased region" description="Acidic residues" evidence="1">
    <location>
        <begin position="653"/>
        <end position="671"/>
    </location>
</feature>
<proteinExistence type="predicted"/>
<evidence type="ECO:0000256" key="2">
    <source>
        <dbReference type="SAM" id="Phobius"/>
    </source>
</evidence>
<evidence type="ECO:0000313" key="4">
    <source>
        <dbReference type="EMBL" id="CAH1736229.1"/>
    </source>
</evidence>
<evidence type="ECO:0000259" key="3">
    <source>
        <dbReference type="Pfam" id="PF23328"/>
    </source>
</evidence>
<dbReference type="PANTHER" id="PTHR39387">
    <property type="entry name" value="SHAVENOID, ISOFORM B"/>
    <property type="match status" value="1"/>
</dbReference>
<dbReference type="GO" id="GO:0005938">
    <property type="term" value="C:cell cortex"/>
    <property type="evidence" value="ECO:0007669"/>
    <property type="project" value="TreeGrafter"/>
</dbReference>
<feature type="region of interest" description="Disordered" evidence="1">
    <location>
        <begin position="803"/>
        <end position="822"/>
    </location>
</feature>
<dbReference type="GO" id="GO:0035317">
    <property type="term" value="P:imaginal disc-derived wing hair organization"/>
    <property type="evidence" value="ECO:0007669"/>
    <property type="project" value="TreeGrafter"/>
</dbReference>
<keyword evidence="2" id="KW-1133">Transmembrane helix</keyword>
<dbReference type="AlphaFoldDB" id="A0A9P0JBV2"/>
<feature type="region of interest" description="Disordered" evidence="1">
    <location>
        <begin position="640"/>
        <end position="674"/>
    </location>
</feature>
<dbReference type="Pfam" id="PF23328">
    <property type="entry name" value="Sha_B_N"/>
    <property type="match status" value="1"/>
</dbReference>
<keyword evidence="2" id="KW-0472">Membrane</keyword>
<dbReference type="EMBL" id="OU899037">
    <property type="protein sequence ID" value="CAH1736229.1"/>
    <property type="molecule type" value="Genomic_DNA"/>
</dbReference>
<dbReference type="InterPro" id="IPR057507">
    <property type="entry name" value="Sha_B-like_N"/>
</dbReference>
<evidence type="ECO:0000313" key="5">
    <source>
        <dbReference type="Proteomes" id="UP001154329"/>
    </source>
</evidence>
<dbReference type="PANTHER" id="PTHR39387:SF1">
    <property type="entry name" value="SHAVENOID, ISOFORM B"/>
    <property type="match status" value="1"/>
</dbReference>
<reference evidence="4" key="2">
    <citation type="submission" date="2022-10" db="EMBL/GenBank/DDBJ databases">
        <authorList>
            <consortium name="ENA_rothamsted_submissions"/>
            <consortium name="culmorum"/>
            <person name="King R."/>
        </authorList>
    </citation>
    <scope>NUCLEOTIDE SEQUENCE</scope>
</reference>
<protein>
    <recommendedName>
        <fullName evidence="3">Shavenoid isoform B-like N-terminal domain-containing protein</fullName>
    </recommendedName>
</protein>
<feature type="compositionally biased region" description="Basic and acidic residues" evidence="1">
    <location>
        <begin position="640"/>
        <end position="652"/>
    </location>
</feature>
<feature type="region of interest" description="Disordered" evidence="1">
    <location>
        <begin position="884"/>
        <end position="918"/>
    </location>
</feature>
<feature type="transmembrane region" description="Helical" evidence="2">
    <location>
        <begin position="80"/>
        <end position="102"/>
    </location>
</feature>
<keyword evidence="5" id="KW-1185">Reference proteome</keyword>
<evidence type="ECO:0000256" key="1">
    <source>
        <dbReference type="SAM" id="MobiDB-lite"/>
    </source>
</evidence>
<gene>
    <name evidence="4" type="ORF">APHIGO_LOCUS10010</name>
</gene>
<name>A0A9P0JBV2_APHGO</name>
<reference evidence="4" key="1">
    <citation type="submission" date="2022-02" db="EMBL/GenBank/DDBJ databases">
        <authorList>
            <person name="King R."/>
        </authorList>
    </citation>
    <scope>NUCLEOTIDE SEQUENCE</scope>
</reference>
<accession>A0A9P0JBV2</accession>